<dbReference type="OrthoDB" id="798395at2"/>
<keyword evidence="2" id="KW-1185">Reference proteome</keyword>
<organism evidence="1 2">
    <name type="scientific">Pedobacter cryotolerans</name>
    <dbReference type="NCBI Taxonomy" id="2571270"/>
    <lineage>
        <taxon>Bacteria</taxon>
        <taxon>Pseudomonadati</taxon>
        <taxon>Bacteroidota</taxon>
        <taxon>Sphingobacteriia</taxon>
        <taxon>Sphingobacteriales</taxon>
        <taxon>Sphingobacteriaceae</taxon>
        <taxon>Pedobacter</taxon>
    </lineage>
</organism>
<reference evidence="1 2" key="1">
    <citation type="submission" date="2019-04" db="EMBL/GenBank/DDBJ databases">
        <title>Pedobacter sp. AR-2-6 sp. nov., isolated from Arctic soil.</title>
        <authorList>
            <person name="Dahal R.H."/>
            <person name="Kim D.-U."/>
        </authorList>
    </citation>
    <scope>NUCLEOTIDE SEQUENCE [LARGE SCALE GENOMIC DNA]</scope>
    <source>
        <strain evidence="1 2">AR-2-6</strain>
    </source>
</reference>
<protein>
    <submittedName>
        <fullName evidence="1">Uncharacterized protein</fullName>
    </submittedName>
</protein>
<sequence length="76" mass="8613">MATITVNIDDQSAEKTVKAFLDKLGLDYFVDQKSSSSNWWENQTLINELEKRSEDLKSGIDKGSSFADIKNELINK</sequence>
<evidence type="ECO:0000313" key="1">
    <source>
        <dbReference type="EMBL" id="TKB97350.1"/>
    </source>
</evidence>
<dbReference type="AlphaFoldDB" id="A0A4V5NX15"/>
<dbReference type="EMBL" id="SWBO01000012">
    <property type="protein sequence ID" value="TKB97350.1"/>
    <property type="molecule type" value="Genomic_DNA"/>
</dbReference>
<dbReference type="Proteomes" id="UP000310477">
    <property type="component" value="Unassembled WGS sequence"/>
</dbReference>
<gene>
    <name evidence="1" type="ORF">FA045_16490</name>
</gene>
<accession>A0A4V5NX15</accession>
<name>A0A4V5NX15_9SPHI</name>
<proteinExistence type="predicted"/>
<comment type="caution">
    <text evidence="1">The sequence shown here is derived from an EMBL/GenBank/DDBJ whole genome shotgun (WGS) entry which is preliminary data.</text>
</comment>
<evidence type="ECO:0000313" key="2">
    <source>
        <dbReference type="Proteomes" id="UP000310477"/>
    </source>
</evidence>
<dbReference type="RefSeq" id="WP_136878188.1">
    <property type="nucleotide sequence ID" value="NZ_SWBO01000012.1"/>
</dbReference>